<name>A0A367ET49_9ACTN</name>
<keyword evidence="6" id="KW-0560">Oxidoreductase</keyword>
<dbReference type="EMBL" id="QOIN01000047">
    <property type="protein sequence ID" value="RCG20587.1"/>
    <property type="molecule type" value="Genomic_DNA"/>
</dbReference>
<dbReference type="Gene3D" id="3.50.50.60">
    <property type="entry name" value="FAD/NAD(P)-binding domain"/>
    <property type="match status" value="1"/>
</dbReference>
<dbReference type="Pfam" id="PF21274">
    <property type="entry name" value="Rng_hyd_C"/>
    <property type="match status" value="1"/>
</dbReference>
<dbReference type="Pfam" id="PF01494">
    <property type="entry name" value="FAD_binding_3"/>
    <property type="match status" value="1"/>
</dbReference>
<comment type="cofactor">
    <cofactor evidence="1">
        <name>FAD</name>
        <dbReference type="ChEBI" id="CHEBI:57692"/>
    </cofactor>
</comment>
<evidence type="ECO:0000256" key="3">
    <source>
        <dbReference type="ARBA" id="ARBA00022827"/>
    </source>
</evidence>
<keyword evidence="7" id="KW-1185">Reference proteome</keyword>
<dbReference type="PRINTS" id="PR00420">
    <property type="entry name" value="RNGMNOXGNASE"/>
</dbReference>
<protein>
    <submittedName>
        <fullName evidence="6">Pentachlorophenol monooxygenase</fullName>
    </submittedName>
</protein>
<feature type="region of interest" description="Disordered" evidence="4">
    <location>
        <begin position="366"/>
        <end position="425"/>
    </location>
</feature>
<dbReference type="PANTHER" id="PTHR43004">
    <property type="entry name" value="TRK SYSTEM POTASSIUM UPTAKE PROTEIN"/>
    <property type="match status" value="1"/>
</dbReference>
<dbReference type="Proteomes" id="UP000252914">
    <property type="component" value="Unassembled WGS sequence"/>
</dbReference>
<evidence type="ECO:0000256" key="4">
    <source>
        <dbReference type="SAM" id="MobiDB-lite"/>
    </source>
</evidence>
<evidence type="ECO:0000256" key="2">
    <source>
        <dbReference type="ARBA" id="ARBA00022630"/>
    </source>
</evidence>
<organism evidence="6 7">
    <name type="scientific">Streptomyces diacarni</name>
    <dbReference type="NCBI Taxonomy" id="2800381"/>
    <lineage>
        <taxon>Bacteria</taxon>
        <taxon>Bacillati</taxon>
        <taxon>Actinomycetota</taxon>
        <taxon>Actinomycetes</taxon>
        <taxon>Kitasatosporales</taxon>
        <taxon>Streptomycetaceae</taxon>
        <taxon>Streptomyces</taxon>
    </lineage>
</organism>
<reference evidence="6 7" key="1">
    <citation type="submission" date="2018-06" db="EMBL/GenBank/DDBJ databases">
        <title>Streptomyces reniochalinae sp. nov. and Streptomyces diacarnus sp. nov. from marine sponges.</title>
        <authorList>
            <person name="Li L."/>
        </authorList>
    </citation>
    <scope>NUCLEOTIDE SEQUENCE [LARGE SCALE GENOMIC DNA]</scope>
    <source>
        <strain evidence="6 7">LHW51701</strain>
    </source>
</reference>
<feature type="compositionally biased region" description="Low complexity" evidence="4">
    <location>
        <begin position="396"/>
        <end position="424"/>
    </location>
</feature>
<dbReference type="NCBIfam" id="NF004832">
    <property type="entry name" value="PRK06184.1"/>
    <property type="match status" value="1"/>
</dbReference>
<dbReference type="InterPro" id="IPR036188">
    <property type="entry name" value="FAD/NAD-bd_sf"/>
</dbReference>
<dbReference type="Gene3D" id="3.40.30.120">
    <property type="match status" value="1"/>
</dbReference>
<feature type="domain" description="FAD-binding" evidence="5">
    <location>
        <begin position="13"/>
        <end position="356"/>
    </location>
</feature>
<comment type="caution">
    <text evidence="6">The sequence shown here is derived from an EMBL/GenBank/DDBJ whole genome shotgun (WGS) entry which is preliminary data.</text>
</comment>
<dbReference type="InterPro" id="IPR002938">
    <property type="entry name" value="FAD-bd"/>
</dbReference>
<dbReference type="GO" id="GO:0071949">
    <property type="term" value="F:FAD binding"/>
    <property type="evidence" value="ECO:0007669"/>
    <property type="project" value="InterPro"/>
</dbReference>
<dbReference type="Gene3D" id="3.30.70.2450">
    <property type="match status" value="1"/>
</dbReference>
<evidence type="ECO:0000259" key="5">
    <source>
        <dbReference type="Pfam" id="PF01494"/>
    </source>
</evidence>
<keyword evidence="6" id="KW-0503">Monooxygenase</keyword>
<dbReference type="PANTHER" id="PTHR43004:SF19">
    <property type="entry name" value="BINDING MONOOXYGENASE, PUTATIVE (JCVI)-RELATED"/>
    <property type="match status" value="1"/>
</dbReference>
<gene>
    <name evidence="6" type="ORF">DTL70_19970</name>
</gene>
<accession>A0A367ET49</accession>
<evidence type="ECO:0000256" key="1">
    <source>
        <dbReference type="ARBA" id="ARBA00001974"/>
    </source>
</evidence>
<evidence type="ECO:0000313" key="7">
    <source>
        <dbReference type="Proteomes" id="UP000252914"/>
    </source>
</evidence>
<dbReference type="GO" id="GO:0016709">
    <property type="term" value="F:oxidoreductase activity, acting on paired donors, with incorporation or reduction of molecular oxygen, NAD(P)H as one donor, and incorporation of one atom of oxygen"/>
    <property type="evidence" value="ECO:0007669"/>
    <property type="project" value="UniProtKB-ARBA"/>
</dbReference>
<proteinExistence type="predicted"/>
<evidence type="ECO:0000313" key="6">
    <source>
        <dbReference type="EMBL" id="RCG20587.1"/>
    </source>
</evidence>
<keyword evidence="2" id="KW-0285">Flavoprotein</keyword>
<dbReference type="AlphaFoldDB" id="A0A367ET49"/>
<keyword evidence="3" id="KW-0274">FAD</keyword>
<sequence length="498" mass="52570">MTPLNSVKDGDGRVLVAGAGPTGLTLACDLRRRGVAVTVVERGDGLFPGARGKGVQPRTMEVFDDLGIVDAVRAAGGPYPRMLVHRAGEPPVEWDLIERAEPRPDAPYAEVWMLPQWRTQELLLARLRALGGEVEFGTALTGLEQDADGVTARLSTGDTVRTVRAAYAVGCDGARGTVRATLGIGMTGETVEAEPSVVADVRLAGLDRRYWHIWRDSAHGAHGALALCPMPGDDTFQFVARHATLDGAPGATREALLRELLAARTDLAPEQLKDVVYASEFRVNAALADRFRSGRVFLAGDAAHIHSPAGGQGLNTGVQDAYNLGWKLGLVLHGHADVALLDTYEAERAPLAAAVLGLSTRLHRRAAKRGTETHQLDLAYPDSPLTRHPTAPPATPHSTAPPAGTPAPGDRAPDAPATAPDGSPLRVFDLLRGPHLTLLAVGDVTPPAGLPPYVRTHPLPATPPYTAGALHLVRPDGYLALITEDAQEVTSYLAALSG</sequence>
<dbReference type="SUPFAM" id="SSF51905">
    <property type="entry name" value="FAD/NAD(P)-binding domain"/>
    <property type="match status" value="1"/>
</dbReference>
<dbReference type="RefSeq" id="WP_114023355.1">
    <property type="nucleotide sequence ID" value="NZ_QOIN01000047.1"/>
</dbReference>
<dbReference type="InterPro" id="IPR050641">
    <property type="entry name" value="RIFMO-like"/>
</dbReference>